<dbReference type="Proteomes" id="UP000828390">
    <property type="component" value="Unassembled WGS sequence"/>
</dbReference>
<evidence type="ECO:0000313" key="1">
    <source>
        <dbReference type="EMBL" id="KAH3706733.1"/>
    </source>
</evidence>
<keyword evidence="2" id="KW-1185">Reference proteome</keyword>
<name>A0A9D3YSW6_DREPO</name>
<accession>A0A9D3YSW6</accession>
<comment type="caution">
    <text evidence="1">The sequence shown here is derived from an EMBL/GenBank/DDBJ whole genome shotgun (WGS) entry which is preliminary data.</text>
</comment>
<reference evidence="1" key="2">
    <citation type="submission" date="2020-11" db="EMBL/GenBank/DDBJ databases">
        <authorList>
            <person name="McCartney M.A."/>
            <person name="Auch B."/>
            <person name="Kono T."/>
            <person name="Mallez S."/>
            <person name="Becker A."/>
            <person name="Gohl D.M."/>
            <person name="Silverstein K.A.T."/>
            <person name="Koren S."/>
            <person name="Bechman K.B."/>
            <person name="Herman A."/>
            <person name="Abrahante J.E."/>
            <person name="Garbe J."/>
        </authorList>
    </citation>
    <scope>NUCLEOTIDE SEQUENCE</scope>
    <source>
        <strain evidence="1">Duluth1</strain>
        <tissue evidence="1">Whole animal</tissue>
    </source>
</reference>
<reference evidence="1" key="1">
    <citation type="journal article" date="2019" name="bioRxiv">
        <title>The Genome of the Zebra Mussel, Dreissena polymorpha: A Resource for Invasive Species Research.</title>
        <authorList>
            <person name="McCartney M.A."/>
            <person name="Auch B."/>
            <person name="Kono T."/>
            <person name="Mallez S."/>
            <person name="Zhang Y."/>
            <person name="Obille A."/>
            <person name="Becker A."/>
            <person name="Abrahante J.E."/>
            <person name="Garbe J."/>
            <person name="Badalamenti J.P."/>
            <person name="Herman A."/>
            <person name="Mangelson H."/>
            <person name="Liachko I."/>
            <person name="Sullivan S."/>
            <person name="Sone E.D."/>
            <person name="Koren S."/>
            <person name="Silverstein K.A.T."/>
            <person name="Beckman K.B."/>
            <person name="Gohl D.M."/>
        </authorList>
    </citation>
    <scope>NUCLEOTIDE SEQUENCE</scope>
    <source>
        <strain evidence="1">Duluth1</strain>
        <tissue evidence="1">Whole animal</tissue>
    </source>
</reference>
<sequence>MFSSTYVDLGAVGEYETGHTSSRHAETRCESVIHFINKKPAVDKCLFKDGNTLFADKIRALDATLQGARIVRLGGRNHRPVTYSTQESGD</sequence>
<organism evidence="1 2">
    <name type="scientific">Dreissena polymorpha</name>
    <name type="common">Zebra mussel</name>
    <name type="synonym">Mytilus polymorpha</name>
    <dbReference type="NCBI Taxonomy" id="45954"/>
    <lineage>
        <taxon>Eukaryota</taxon>
        <taxon>Metazoa</taxon>
        <taxon>Spiralia</taxon>
        <taxon>Lophotrochozoa</taxon>
        <taxon>Mollusca</taxon>
        <taxon>Bivalvia</taxon>
        <taxon>Autobranchia</taxon>
        <taxon>Heteroconchia</taxon>
        <taxon>Euheterodonta</taxon>
        <taxon>Imparidentia</taxon>
        <taxon>Neoheterodontei</taxon>
        <taxon>Myida</taxon>
        <taxon>Dreissenoidea</taxon>
        <taxon>Dreissenidae</taxon>
        <taxon>Dreissena</taxon>
    </lineage>
</organism>
<protein>
    <submittedName>
        <fullName evidence="1">Uncharacterized protein</fullName>
    </submittedName>
</protein>
<dbReference type="EMBL" id="JAIWYP010000014">
    <property type="protein sequence ID" value="KAH3706733.1"/>
    <property type="molecule type" value="Genomic_DNA"/>
</dbReference>
<gene>
    <name evidence="1" type="ORF">DPMN_066121</name>
</gene>
<proteinExistence type="predicted"/>
<dbReference type="AlphaFoldDB" id="A0A9D3YSW6"/>
<evidence type="ECO:0000313" key="2">
    <source>
        <dbReference type="Proteomes" id="UP000828390"/>
    </source>
</evidence>